<dbReference type="RefSeq" id="WP_302883070.1">
    <property type="nucleotide sequence ID" value="NZ_JAUMIT010000001.1"/>
</dbReference>
<protein>
    <submittedName>
        <fullName evidence="1">Uncharacterized protein</fullName>
    </submittedName>
</protein>
<evidence type="ECO:0000313" key="2">
    <source>
        <dbReference type="Proteomes" id="UP001168642"/>
    </source>
</evidence>
<name>A0ABT8VPC8_9FLAO</name>
<accession>A0ABT8VPC8</accession>
<comment type="caution">
    <text evidence="1">The sequence shown here is derived from an EMBL/GenBank/DDBJ whole genome shotgun (WGS) entry which is preliminary data.</text>
</comment>
<dbReference type="Proteomes" id="UP001168642">
    <property type="component" value="Unassembled WGS sequence"/>
</dbReference>
<organism evidence="1 2">
    <name type="scientific">Wenyingzhuangia gilva</name>
    <dbReference type="NCBI Taxonomy" id="3057677"/>
    <lineage>
        <taxon>Bacteria</taxon>
        <taxon>Pseudomonadati</taxon>
        <taxon>Bacteroidota</taxon>
        <taxon>Flavobacteriia</taxon>
        <taxon>Flavobacteriales</taxon>
        <taxon>Flavobacteriaceae</taxon>
        <taxon>Wenyingzhuangia</taxon>
    </lineage>
</organism>
<gene>
    <name evidence="1" type="ORF">QVZ41_03025</name>
</gene>
<evidence type="ECO:0000313" key="1">
    <source>
        <dbReference type="EMBL" id="MDO3693820.1"/>
    </source>
</evidence>
<dbReference type="EMBL" id="JAUMIT010000001">
    <property type="protein sequence ID" value="MDO3693820.1"/>
    <property type="molecule type" value="Genomic_DNA"/>
</dbReference>
<reference evidence="1" key="1">
    <citation type="submission" date="2023-07" db="EMBL/GenBank/DDBJ databases">
        <title>Wenyingzhuangia sp. chi5 genome sequencing and assembly.</title>
        <authorList>
            <person name="Park S."/>
        </authorList>
    </citation>
    <scope>NUCLEOTIDE SEQUENCE</scope>
    <source>
        <strain evidence="1">Chi5</strain>
    </source>
</reference>
<proteinExistence type="predicted"/>
<keyword evidence="2" id="KW-1185">Reference proteome</keyword>
<sequence length="266" mass="30853">MQKKLEAELMSIAHSILQMKNRDDLKALKQKAYETYEKLAVLSYIEDFVKETPQNTKTIEELVEETFSESRKEVEEIQDIPKDDVEKVEEFTNETGEPTKVVNVELVDETLEVVEDDVEEVVDEIETEENKEEPSLDLFTKVEEKKEEKSTHLQSSLAKEFGSTVSLDVATDLFENATRVAPKKSLNDVAMGQKNLQIDLNDRIAFVKHLFDESQEDFNRVISQLNTMTSEKEALSFLKMVKKEYNWAGKEIYEDRLILLIERKFN</sequence>